<gene>
    <name evidence="2" type="ORF">BA92_13265</name>
    <name evidence="3" type="ORF">IE90_06285</name>
</gene>
<keyword evidence="5" id="KW-1185">Reference proteome</keyword>
<dbReference type="GO" id="GO:0003677">
    <property type="term" value="F:DNA binding"/>
    <property type="evidence" value="ECO:0007669"/>
    <property type="project" value="InterPro"/>
</dbReference>
<feature type="domain" description="HTH cro/C1-type" evidence="1">
    <location>
        <begin position="13"/>
        <end position="69"/>
    </location>
</feature>
<dbReference type="InterPro" id="IPR010982">
    <property type="entry name" value="Lambda_DNA-bd_dom_sf"/>
</dbReference>
<organism evidence="2 5">
    <name type="scientific">Sanguibacteroides justesenii</name>
    <dbReference type="NCBI Taxonomy" id="1547597"/>
    <lineage>
        <taxon>Bacteria</taxon>
        <taxon>Pseudomonadati</taxon>
        <taxon>Bacteroidota</taxon>
        <taxon>Bacteroidia</taxon>
        <taxon>Bacteroidales</taxon>
        <taxon>Porphyromonadaceae</taxon>
        <taxon>Sanguibacteroides</taxon>
    </lineage>
</organism>
<proteinExistence type="predicted"/>
<dbReference type="SUPFAM" id="SSF47413">
    <property type="entry name" value="lambda repressor-like DNA-binding domains"/>
    <property type="match status" value="1"/>
</dbReference>
<reference evidence="2 5" key="1">
    <citation type="submission" date="2014-07" db="EMBL/GenBank/DDBJ databases">
        <title>Porphyromonadaceae bacterium OUH 308042 = ATCC BAA-2681 = DSM 28342 draft genome.</title>
        <authorList>
            <person name="Sydenham T.V."/>
            <person name="Hasman H."/>
            <person name="Justensen U.S."/>
        </authorList>
    </citation>
    <scope>NUCLEOTIDE SEQUENCE [LARGE SCALE GENOMIC DNA]</scope>
    <source>
        <strain evidence="2 5">OUH 308042</strain>
    </source>
</reference>
<accession>A0A0C3M8V1</accession>
<dbReference type="AlphaFoldDB" id="A0A0C3M8V1"/>
<dbReference type="RefSeq" id="WP_041503025.1">
    <property type="nucleotide sequence ID" value="NZ_JPIT01000018.1"/>
</dbReference>
<reference evidence="3 4" key="2">
    <citation type="submission" date="2014-07" db="EMBL/GenBank/DDBJ databases">
        <title>Porphyromonadaceae bacterium OUH 334697 = ATCC BAA-2682 = DSM 28341 draft genome.</title>
        <authorList>
            <person name="Sydenham T.V."/>
            <person name="Hasman H."/>
            <person name="Justesen U.S."/>
        </authorList>
    </citation>
    <scope>NUCLEOTIDE SEQUENCE [LARGE SCALE GENOMIC DNA]</scope>
    <source>
        <strain evidence="3 4">OUH 334697</strain>
    </source>
</reference>
<evidence type="ECO:0000313" key="2">
    <source>
        <dbReference type="EMBL" id="KIO42833.1"/>
    </source>
</evidence>
<protein>
    <recommendedName>
        <fullName evidence="1">HTH cro/C1-type domain-containing protein</fullName>
    </recommendedName>
</protein>
<dbReference type="OrthoDB" id="1098513at2"/>
<dbReference type="EMBL" id="JPIU01000049">
    <property type="protein sequence ID" value="KIO42833.1"/>
    <property type="molecule type" value="Genomic_DNA"/>
</dbReference>
<comment type="caution">
    <text evidence="2">The sequence shown here is derived from an EMBL/GenBank/DDBJ whole genome shotgun (WGS) entry which is preliminary data.</text>
</comment>
<dbReference type="InterPro" id="IPR001387">
    <property type="entry name" value="Cro/C1-type_HTH"/>
</dbReference>
<name>A0A0C3M8V1_9PORP</name>
<dbReference type="Pfam" id="PF01381">
    <property type="entry name" value="HTH_3"/>
    <property type="match status" value="1"/>
</dbReference>
<evidence type="ECO:0000313" key="3">
    <source>
        <dbReference type="EMBL" id="KIO45048.1"/>
    </source>
</evidence>
<evidence type="ECO:0000313" key="5">
    <source>
        <dbReference type="Proteomes" id="UP000031980"/>
    </source>
</evidence>
<dbReference type="Gene3D" id="1.10.260.40">
    <property type="entry name" value="lambda repressor-like DNA-binding domains"/>
    <property type="match status" value="1"/>
</dbReference>
<sequence>MKSKIDLQVIEKIKKRRLELKVSQAELAYGIGVSLGFIGQVESLHYPAKYSVTQLYQIAQYLECAPGDFFPHIDNE</sequence>
<dbReference type="CDD" id="cd00093">
    <property type="entry name" value="HTH_XRE"/>
    <property type="match status" value="1"/>
</dbReference>
<dbReference type="PROSITE" id="PS50943">
    <property type="entry name" value="HTH_CROC1"/>
    <property type="match status" value="1"/>
</dbReference>
<evidence type="ECO:0000259" key="1">
    <source>
        <dbReference type="PROSITE" id="PS50943"/>
    </source>
</evidence>
<dbReference type="EMBL" id="JPIT01000018">
    <property type="protein sequence ID" value="KIO45048.1"/>
    <property type="molecule type" value="Genomic_DNA"/>
</dbReference>
<dbReference type="Proteomes" id="UP000031980">
    <property type="component" value="Unassembled WGS sequence"/>
</dbReference>
<dbReference type="SMART" id="SM00530">
    <property type="entry name" value="HTH_XRE"/>
    <property type="match status" value="1"/>
</dbReference>
<evidence type="ECO:0000313" key="4">
    <source>
        <dbReference type="Proteomes" id="UP000031937"/>
    </source>
</evidence>
<dbReference type="Proteomes" id="UP000031937">
    <property type="component" value="Unassembled WGS sequence"/>
</dbReference>